<dbReference type="FunFam" id="3.50.50.60:FF:000007">
    <property type="entry name" value="Alkyl hydroperoxide reductase, F subunit"/>
    <property type="match status" value="1"/>
</dbReference>
<feature type="domain" description="Thioredoxin-like fold" evidence="12">
    <location>
        <begin position="119"/>
        <end position="193"/>
    </location>
</feature>
<dbReference type="GO" id="GO:0000302">
    <property type="term" value="P:response to reactive oxygen species"/>
    <property type="evidence" value="ECO:0007669"/>
    <property type="project" value="InterPro"/>
</dbReference>
<dbReference type="OrthoDB" id="9806179at2"/>
<dbReference type="InterPro" id="IPR023753">
    <property type="entry name" value="FAD/NAD-binding_dom"/>
</dbReference>
<reference evidence="14" key="1">
    <citation type="journal article" date="2019" name="ISME J.">
        <title>Evolution in action: habitat transition from sediment to the pelagial leads to genome streamlining in Methylophilaceae.</title>
        <authorList>
            <person name="Salcher M."/>
            <person name="Schaefle D."/>
            <person name="Kaspar M."/>
            <person name="Neuenschwander S.M."/>
            <person name="Ghai R."/>
        </authorList>
    </citation>
    <scope>NUCLEOTIDE SEQUENCE [LARGE SCALE GENOMIC DNA]</scope>
    <source>
        <strain evidence="14">MMS-M-51</strain>
    </source>
</reference>
<comment type="cofactor">
    <cofactor evidence="9">
        <name>FAD</name>
        <dbReference type="ChEBI" id="CHEBI:57692"/>
    </cofactor>
    <text evidence="9">Binds 1 FAD per subunit.</text>
</comment>
<dbReference type="Proteomes" id="UP000311008">
    <property type="component" value="Chromosome"/>
</dbReference>
<dbReference type="PIRSF" id="PIRSF000238">
    <property type="entry name" value="AhpF"/>
    <property type="match status" value="1"/>
</dbReference>
<gene>
    <name evidence="13" type="primary">ahpF</name>
    <name evidence="13" type="ORF">FIU01_11420</name>
</gene>
<dbReference type="GO" id="GO:0016668">
    <property type="term" value="F:oxidoreductase activity, acting on a sulfur group of donors, NAD(P) as acceptor"/>
    <property type="evidence" value="ECO:0007669"/>
    <property type="project" value="UniProtKB-ARBA"/>
</dbReference>
<dbReference type="InterPro" id="IPR044142">
    <property type="entry name" value="AhpF_NTD_N"/>
</dbReference>
<dbReference type="InterPro" id="IPR012081">
    <property type="entry name" value="Alkyl_hydroperoxide_Rdtase_suF"/>
</dbReference>
<keyword evidence="14" id="KW-1185">Reference proteome</keyword>
<dbReference type="PROSITE" id="PS00573">
    <property type="entry name" value="PYRIDINE_REDOX_2"/>
    <property type="match status" value="1"/>
</dbReference>
<accession>A0A5B8CUU0</accession>
<comment type="similarity">
    <text evidence="1">Belongs to the class-II pyridine nucleotide-disulfide oxidoreductase family.</text>
</comment>
<keyword evidence="7 10" id="KW-1015">Disulfide bond</keyword>
<keyword evidence="3" id="KW-0285">Flavoprotein</keyword>
<evidence type="ECO:0000256" key="1">
    <source>
        <dbReference type="ARBA" id="ARBA00009333"/>
    </source>
</evidence>
<feature type="binding site" evidence="9">
    <location>
        <begin position="359"/>
        <end position="373"/>
    </location>
    <ligand>
        <name>NAD(+)</name>
        <dbReference type="ChEBI" id="CHEBI:57540"/>
    </ligand>
</feature>
<dbReference type="InterPro" id="IPR050097">
    <property type="entry name" value="Ferredoxin-NADP_redctase_2"/>
</dbReference>
<evidence type="ECO:0000313" key="13">
    <source>
        <dbReference type="EMBL" id="QDC45068.1"/>
    </source>
</evidence>
<dbReference type="GO" id="GO:0102039">
    <property type="term" value="F:NADH-dependent peroxiredoxin activity"/>
    <property type="evidence" value="ECO:0007669"/>
    <property type="project" value="InterPro"/>
</dbReference>
<dbReference type="EMBL" id="CP040946">
    <property type="protein sequence ID" value="QDC45068.1"/>
    <property type="molecule type" value="Genomic_DNA"/>
</dbReference>
<dbReference type="Pfam" id="PF13192">
    <property type="entry name" value="Thioredoxin_3"/>
    <property type="match status" value="1"/>
</dbReference>
<dbReference type="InterPro" id="IPR036188">
    <property type="entry name" value="FAD/NAD-bd_sf"/>
</dbReference>
<evidence type="ECO:0000256" key="8">
    <source>
        <dbReference type="ARBA" id="ARBA00023284"/>
    </source>
</evidence>
<dbReference type="CDD" id="cd02974">
    <property type="entry name" value="AhpF_NTD_N"/>
    <property type="match status" value="1"/>
</dbReference>
<proteinExistence type="inferred from homology"/>
<organism evidence="13 14">
    <name type="scientific">Methylophilus medardicus</name>
    <dbReference type="NCBI Taxonomy" id="2588534"/>
    <lineage>
        <taxon>Bacteria</taxon>
        <taxon>Pseudomonadati</taxon>
        <taxon>Pseudomonadota</taxon>
        <taxon>Betaproteobacteria</taxon>
        <taxon>Nitrosomonadales</taxon>
        <taxon>Methylophilaceae</taxon>
        <taxon>Methylophilus</taxon>
    </lineage>
</organism>
<evidence type="ECO:0000256" key="5">
    <source>
        <dbReference type="ARBA" id="ARBA00023002"/>
    </source>
</evidence>
<name>A0A5B8CUU0_9PROT</name>
<protein>
    <submittedName>
        <fullName evidence="13">Alkyl hydroperoxide reductase subunit F</fullName>
        <ecNumber evidence="13">1.8.1.-</ecNumber>
    </submittedName>
</protein>
<evidence type="ECO:0000259" key="12">
    <source>
        <dbReference type="Pfam" id="PF13192"/>
    </source>
</evidence>
<feature type="binding site" evidence="9">
    <location>
        <begin position="213"/>
        <end position="228"/>
    </location>
    <ligand>
        <name>FAD</name>
        <dbReference type="ChEBI" id="CHEBI:57692"/>
    </ligand>
</feature>
<feature type="binding site" evidence="9">
    <location>
        <begin position="480"/>
        <end position="490"/>
    </location>
    <ligand>
        <name>FAD</name>
        <dbReference type="ChEBI" id="CHEBI:57692"/>
    </ligand>
</feature>
<dbReference type="InterPro" id="IPR008255">
    <property type="entry name" value="Pyr_nucl-diS_OxRdtase_2_AS"/>
</dbReference>
<evidence type="ECO:0000256" key="4">
    <source>
        <dbReference type="ARBA" id="ARBA00022827"/>
    </source>
</evidence>
<evidence type="ECO:0000313" key="14">
    <source>
        <dbReference type="Proteomes" id="UP000311008"/>
    </source>
</evidence>
<evidence type="ECO:0000256" key="10">
    <source>
        <dbReference type="PIRSR" id="PIRSR000238-2"/>
    </source>
</evidence>
<keyword evidence="8 10" id="KW-0676">Redox-active center</keyword>
<dbReference type="KEGG" id="mmec:FIU01_11420"/>
<dbReference type="Pfam" id="PF07992">
    <property type="entry name" value="Pyr_redox_2"/>
    <property type="match status" value="1"/>
</dbReference>
<dbReference type="InterPro" id="IPR012336">
    <property type="entry name" value="Thioredoxin-like_fold"/>
</dbReference>
<evidence type="ECO:0000256" key="3">
    <source>
        <dbReference type="ARBA" id="ARBA00022630"/>
    </source>
</evidence>
<dbReference type="EC" id="1.8.1.-" evidence="13"/>
<evidence type="ECO:0000256" key="7">
    <source>
        <dbReference type="ARBA" id="ARBA00023157"/>
    </source>
</evidence>
<dbReference type="InterPro" id="IPR036249">
    <property type="entry name" value="Thioredoxin-like_sf"/>
</dbReference>
<dbReference type="GO" id="GO:0005829">
    <property type="term" value="C:cytosol"/>
    <property type="evidence" value="ECO:0007669"/>
    <property type="project" value="UniProtKB-ARBA"/>
</dbReference>
<dbReference type="PRINTS" id="PR00368">
    <property type="entry name" value="FADPNR"/>
</dbReference>
<dbReference type="PROSITE" id="PS51354">
    <property type="entry name" value="GLUTAREDOXIN_2"/>
    <property type="match status" value="1"/>
</dbReference>
<dbReference type="PANTHER" id="PTHR48105">
    <property type="entry name" value="THIOREDOXIN REDUCTASE 1-RELATED-RELATED"/>
    <property type="match status" value="1"/>
</dbReference>
<feature type="disulfide bond" description="Redox-active" evidence="10">
    <location>
        <begin position="347"/>
        <end position="350"/>
    </location>
</feature>
<dbReference type="InterPro" id="IPR044141">
    <property type="entry name" value="AhpF_NTD_C"/>
</dbReference>
<evidence type="ECO:0000256" key="6">
    <source>
        <dbReference type="ARBA" id="ARBA00023027"/>
    </source>
</evidence>
<dbReference type="PRINTS" id="PR00469">
    <property type="entry name" value="PNDRDTASEII"/>
</dbReference>
<keyword evidence="6 9" id="KW-0520">NAD</keyword>
<evidence type="ECO:0000256" key="2">
    <source>
        <dbReference type="ARBA" id="ARBA00011738"/>
    </source>
</evidence>
<dbReference type="AlphaFoldDB" id="A0A5B8CUU0"/>
<comment type="subunit">
    <text evidence="2">Homodimer.</text>
</comment>
<dbReference type="NCBIfam" id="TIGR03140">
    <property type="entry name" value="AhpF"/>
    <property type="match status" value="1"/>
</dbReference>
<dbReference type="GO" id="GO:0051287">
    <property type="term" value="F:NAD binding"/>
    <property type="evidence" value="ECO:0007669"/>
    <property type="project" value="InterPro"/>
</dbReference>
<keyword evidence="4 9" id="KW-0274">FAD</keyword>
<dbReference type="RefSeq" id="WP_140004393.1">
    <property type="nucleotide sequence ID" value="NZ_CP040946.1"/>
</dbReference>
<dbReference type="Gene3D" id="3.40.30.80">
    <property type="match status" value="1"/>
</dbReference>
<dbReference type="GO" id="GO:0032991">
    <property type="term" value="C:protein-containing complex"/>
    <property type="evidence" value="ECO:0007669"/>
    <property type="project" value="UniProtKB-ARBA"/>
</dbReference>
<feature type="domain" description="FAD/NAD(P)-binding" evidence="11">
    <location>
        <begin position="212"/>
        <end position="506"/>
    </location>
</feature>
<dbReference type="GO" id="GO:0050660">
    <property type="term" value="F:flavin adenine dinucleotide binding"/>
    <property type="evidence" value="ECO:0007669"/>
    <property type="project" value="InterPro"/>
</dbReference>
<evidence type="ECO:0000259" key="11">
    <source>
        <dbReference type="Pfam" id="PF07992"/>
    </source>
</evidence>
<keyword evidence="9" id="KW-0521">NADP</keyword>
<dbReference type="Gene3D" id="3.50.50.60">
    <property type="entry name" value="FAD/NAD(P)-binding domain"/>
    <property type="match status" value="2"/>
</dbReference>
<keyword evidence="5 13" id="KW-0560">Oxidoreductase</keyword>
<dbReference type="CDD" id="cd03026">
    <property type="entry name" value="AhpF_NTD_C"/>
    <property type="match status" value="1"/>
</dbReference>
<sequence length="520" mass="55793">MLDAPLKTQLQTYLGMLREPIRLIASLDGSDNAAKMRELLQEIASLSDKVSVDETGNDARKPSFVIAKAGQTHGVRFAAIPLGHEFTSLVLALLWTGGHPPKVEQDVLDQIKALDTDLNFEVYMSLSCHNCPDVVQATTLMTVFNPRINTTVIDGGLYQDEVNTRNIMAVPATFLNGEMFASGRMLVEEILAKVDTGAVVKEAEKLNAKEAFDVLVVGGGPAGASAAIYAARKGIRTGIVADRFGGQVNDTLAIENFISVKETEGPKLVAALEEHVKTYDVDIMPLQRAVSLSEPQKDNKHAGLIEVKLENGATLRSKSVILATGARWRNLNVPGEIEYKNKGVAYCPHCDGPLFKGKHVAVIGGGNSGVEAAIDLAGVVGHVTLLQFDTELKADAVLQRKLRSLQNVTILTSAQTTEVTGDGTRVNGLTYLDRVSGDSKHLPLEGVFIQIGLVPNSDWLKGTLDLSKYGEIEINNHNATSLPGVFAAGDVTTIPYKQIVIAMGEGSNAALGAFDYLIRQ</sequence>
<dbReference type="SUPFAM" id="SSF52833">
    <property type="entry name" value="Thioredoxin-like"/>
    <property type="match status" value="2"/>
</dbReference>
<dbReference type="SUPFAM" id="SSF51905">
    <property type="entry name" value="FAD/NAD(P)-binding domain"/>
    <property type="match status" value="1"/>
</dbReference>
<evidence type="ECO:0000256" key="9">
    <source>
        <dbReference type="PIRSR" id="PIRSR000238-1"/>
    </source>
</evidence>